<comment type="caution">
    <text evidence="6">The sequence shown here is derived from an EMBL/GenBank/DDBJ whole genome shotgun (WGS) entry which is preliminary data.</text>
</comment>
<dbReference type="CDD" id="cd00090">
    <property type="entry name" value="HTH_ARSR"/>
    <property type="match status" value="2"/>
</dbReference>
<keyword evidence="3" id="KW-0804">Transcription</keyword>
<evidence type="ECO:0000313" key="7">
    <source>
        <dbReference type="Proteomes" id="UP000705823"/>
    </source>
</evidence>
<feature type="region of interest" description="Disordered" evidence="4">
    <location>
        <begin position="1"/>
        <end position="21"/>
    </location>
</feature>
<feature type="domain" description="HTH arsR-type" evidence="5">
    <location>
        <begin position="29"/>
        <end position="104"/>
    </location>
</feature>
<evidence type="ECO:0000313" key="6">
    <source>
        <dbReference type="EMBL" id="TQQ82713.1"/>
    </source>
</evidence>
<protein>
    <submittedName>
        <fullName evidence="6">ArsR family transcriptional regulator</fullName>
    </submittedName>
</protein>
<dbReference type="AlphaFoldDB" id="A0A8J8TCS9"/>
<dbReference type="PANTHER" id="PTHR33154:SF33">
    <property type="entry name" value="TRANSCRIPTIONAL REPRESSOR SDPR"/>
    <property type="match status" value="1"/>
</dbReference>
<dbReference type="SUPFAM" id="SSF46785">
    <property type="entry name" value="Winged helix' DNA-binding domain"/>
    <property type="match status" value="2"/>
</dbReference>
<evidence type="ECO:0000256" key="2">
    <source>
        <dbReference type="ARBA" id="ARBA00023125"/>
    </source>
</evidence>
<evidence type="ECO:0000256" key="4">
    <source>
        <dbReference type="SAM" id="MobiDB-lite"/>
    </source>
</evidence>
<evidence type="ECO:0000256" key="1">
    <source>
        <dbReference type="ARBA" id="ARBA00023015"/>
    </source>
</evidence>
<organism evidence="6 7">
    <name type="scientific">Halonotius terrestris</name>
    <dbReference type="NCBI Taxonomy" id="2487750"/>
    <lineage>
        <taxon>Archaea</taxon>
        <taxon>Methanobacteriati</taxon>
        <taxon>Methanobacteriota</taxon>
        <taxon>Stenosarchaea group</taxon>
        <taxon>Halobacteria</taxon>
        <taxon>Halobacteriales</taxon>
        <taxon>Haloferacaceae</taxon>
        <taxon>Halonotius</taxon>
    </lineage>
</organism>
<dbReference type="InterPro" id="IPR011991">
    <property type="entry name" value="ArsR-like_HTH"/>
</dbReference>
<evidence type="ECO:0000256" key="3">
    <source>
        <dbReference type="ARBA" id="ARBA00023163"/>
    </source>
</evidence>
<feature type="compositionally biased region" description="Basic and acidic residues" evidence="4">
    <location>
        <begin position="241"/>
        <end position="259"/>
    </location>
</feature>
<feature type="domain" description="HTH arsR-type" evidence="5">
    <location>
        <begin position="135"/>
        <end position="218"/>
    </location>
</feature>
<keyword evidence="7" id="KW-1185">Reference proteome</keyword>
<proteinExistence type="predicted"/>
<dbReference type="Pfam" id="PF12840">
    <property type="entry name" value="HTH_20"/>
    <property type="match status" value="2"/>
</dbReference>
<dbReference type="GO" id="GO:0003700">
    <property type="term" value="F:DNA-binding transcription factor activity"/>
    <property type="evidence" value="ECO:0007669"/>
    <property type="project" value="InterPro"/>
</dbReference>
<evidence type="ECO:0000259" key="5">
    <source>
        <dbReference type="SMART" id="SM00418"/>
    </source>
</evidence>
<gene>
    <name evidence="6" type="ORF">EGH24_04505</name>
</gene>
<dbReference type="SMART" id="SM00418">
    <property type="entry name" value="HTH_ARSR"/>
    <property type="match status" value="2"/>
</dbReference>
<dbReference type="OrthoDB" id="290446at2157"/>
<dbReference type="EMBL" id="RKLU01000002">
    <property type="protein sequence ID" value="TQQ82713.1"/>
    <property type="molecule type" value="Genomic_DNA"/>
</dbReference>
<accession>A0A8J8TCS9</accession>
<dbReference type="InterPro" id="IPR051081">
    <property type="entry name" value="HTH_MetalResp_TranReg"/>
</dbReference>
<keyword evidence="1" id="KW-0805">Transcription regulation</keyword>
<dbReference type="InterPro" id="IPR036388">
    <property type="entry name" value="WH-like_DNA-bd_sf"/>
</dbReference>
<name>A0A8J8TCS9_9EURY</name>
<keyword evidence="2" id="KW-0238">DNA-binding</keyword>
<dbReference type="InterPro" id="IPR036390">
    <property type="entry name" value="WH_DNA-bd_sf"/>
</dbReference>
<reference evidence="6" key="1">
    <citation type="submission" date="2019-02" db="EMBL/GenBank/DDBJ databases">
        <title>Halonotius sp. a new haloarchaeum isolated from saline soil.</title>
        <authorList>
            <person name="Duran-Viseras A."/>
            <person name="Sanchez-Porro C."/>
            <person name="Ventosa A."/>
        </authorList>
    </citation>
    <scope>NUCLEOTIDE SEQUENCE</scope>
    <source>
        <strain evidence="6">F15B</strain>
    </source>
</reference>
<dbReference type="RefSeq" id="WP_142978978.1">
    <property type="nucleotide sequence ID" value="NZ_RKLU01000002.1"/>
</dbReference>
<sequence>MGTSEGSHGSRVEPPGGTEPNGIAVNTAEALDLLSDEYARQLLYALGVKPRSASALAERVDASRATVYRRLDDLEAADLIESRVAIDGDGHHRKRFHVAIEALHLRFGDDDIEITPAAASPATTATAGNEIDTAALLSVLGDEYTRAVLTAMEQTAMPARGIADRADVSRPTVYRRLNRLTEVGLVETVTTAQSNGQDRQAYRVALDAVACSLIDGSTIDAAAMDAADTETAEPDTAEPESNERTESPDAGDDRPTVSA</sequence>
<dbReference type="Gene3D" id="1.10.10.10">
    <property type="entry name" value="Winged helix-like DNA-binding domain superfamily/Winged helix DNA-binding domain"/>
    <property type="match status" value="2"/>
</dbReference>
<feature type="region of interest" description="Disordered" evidence="4">
    <location>
        <begin position="222"/>
        <end position="259"/>
    </location>
</feature>
<dbReference type="PANTHER" id="PTHR33154">
    <property type="entry name" value="TRANSCRIPTIONAL REGULATOR, ARSR FAMILY"/>
    <property type="match status" value="1"/>
</dbReference>
<dbReference type="InterPro" id="IPR001845">
    <property type="entry name" value="HTH_ArsR_DNA-bd_dom"/>
</dbReference>
<feature type="compositionally biased region" description="Acidic residues" evidence="4">
    <location>
        <begin position="227"/>
        <end position="240"/>
    </location>
</feature>
<dbReference type="GO" id="GO:0003677">
    <property type="term" value="F:DNA binding"/>
    <property type="evidence" value="ECO:0007669"/>
    <property type="project" value="UniProtKB-KW"/>
</dbReference>
<dbReference type="Proteomes" id="UP000705823">
    <property type="component" value="Unassembled WGS sequence"/>
</dbReference>